<dbReference type="RefSeq" id="WP_109983672.1">
    <property type="nucleotide sequence ID" value="NZ_QGTD01000005.1"/>
</dbReference>
<dbReference type="Proteomes" id="UP000245624">
    <property type="component" value="Unassembled WGS sequence"/>
</dbReference>
<feature type="transmembrane region" description="Helical" evidence="1">
    <location>
        <begin position="113"/>
        <end position="133"/>
    </location>
</feature>
<sequence>MKINLKKCLVTLLVAALLVSAIGPTGSVFAQENQVPNPNSNLDILELNLDGEHDGDQVDPFVLDILSAIENIPAELVNSGDDSAIAEWVEQESGVETKVVNGVLKFDPFGNQLNFNVFACVGAIGMAIVSNGIPLTKILKVKKFIDQFGGTVKFVKSVKYFYDKYRKDNLSRKAALKKAVNKVSARVGSSTKEALLDFFGISAIIGSCS</sequence>
<dbReference type="EMBL" id="QGTD01000005">
    <property type="protein sequence ID" value="PWU69433.1"/>
    <property type="molecule type" value="Genomic_DNA"/>
</dbReference>
<keyword evidence="1" id="KW-1133">Transmembrane helix</keyword>
<dbReference type="OrthoDB" id="2080087at2"/>
<name>A0A317L1P0_9BACI</name>
<gene>
    <name evidence="3" type="ORF">DLJ74_05510</name>
</gene>
<reference evidence="3 4" key="1">
    <citation type="submission" date="2018-05" db="EMBL/GenBank/DDBJ databases">
        <title>Genomic analysis of Gracilibacillus dipsosauri DD1 reveals novel features of a salt-tolerant amylase.</title>
        <authorList>
            <person name="Deutch C.E."/>
            <person name="Yang S."/>
        </authorList>
    </citation>
    <scope>NUCLEOTIDE SEQUENCE [LARGE SCALE GENOMIC DNA]</scope>
    <source>
        <strain evidence="3 4">DD1</strain>
    </source>
</reference>
<evidence type="ECO:0000256" key="1">
    <source>
        <dbReference type="SAM" id="Phobius"/>
    </source>
</evidence>
<accession>A0A317L1P0</accession>
<evidence type="ECO:0000256" key="2">
    <source>
        <dbReference type="SAM" id="SignalP"/>
    </source>
</evidence>
<evidence type="ECO:0000313" key="3">
    <source>
        <dbReference type="EMBL" id="PWU69433.1"/>
    </source>
</evidence>
<keyword evidence="2" id="KW-0732">Signal</keyword>
<organism evidence="3 4">
    <name type="scientific">Gracilibacillus dipsosauri</name>
    <dbReference type="NCBI Taxonomy" id="178340"/>
    <lineage>
        <taxon>Bacteria</taxon>
        <taxon>Bacillati</taxon>
        <taxon>Bacillota</taxon>
        <taxon>Bacilli</taxon>
        <taxon>Bacillales</taxon>
        <taxon>Bacillaceae</taxon>
        <taxon>Gracilibacillus</taxon>
    </lineage>
</organism>
<keyword evidence="1" id="KW-0472">Membrane</keyword>
<feature type="signal peptide" evidence="2">
    <location>
        <begin position="1"/>
        <end position="30"/>
    </location>
</feature>
<feature type="chain" id="PRO_5016468331" evidence="2">
    <location>
        <begin position="31"/>
        <end position="209"/>
    </location>
</feature>
<proteinExistence type="predicted"/>
<protein>
    <submittedName>
        <fullName evidence="3">Uncharacterized protein</fullName>
    </submittedName>
</protein>
<comment type="caution">
    <text evidence="3">The sequence shown here is derived from an EMBL/GenBank/DDBJ whole genome shotgun (WGS) entry which is preliminary data.</text>
</comment>
<dbReference type="AlphaFoldDB" id="A0A317L1P0"/>
<evidence type="ECO:0000313" key="4">
    <source>
        <dbReference type="Proteomes" id="UP000245624"/>
    </source>
</evidence>
<keyword evidence="4" id="KW-1185">Reference proteome</keyword>
<keyword evidence="1" id="KW-0812">Transmembrane</keyword>